<accession>A0AA49GKK6</accession>
<sequence length="202" mass="23538">MNSSASEQPFENSYTSIKKFLTAIHPVEDSLLDEYLAHWKPFTCPKKTILTFQGQTERYIYLVQDGIQKSYYLNKGKPHVIAFTYAPSFSGIPDSFLTQTPSPYFLETISDSSFLRLTYQKHQQFMQEYRSLETLSRKASEMILIGLLQRQYELLAFDMETRFRAFIKRSPHLLNLIPYKDLASYLRIDPTNFSKLLGSVKT</sequence>
<dbReference type="CDD" id="cd00038">
    <property type="entry name" value="CAP_ED"/>
    <property type="match status" value="1"/>
</dbReference>
<dbReference type="AlphaFoldDB" id="A0AA49GKK6"/>
<dbReference type="InterPro" id="IPR000595">
    <property type="entry name" value="cNMP-bd_dom"/>
</dbReference>
<reference evidence="2" key="2">
    <citation type="journal article" date="2024" name="Antonie Van Leeuwenhoek">
        <title>Roseihalotalea indica gen. nov., sp. nov., a halophilic Bacteroidetes from mesopelagic Southwest Indian Ocean with higher carbohydrate metabolic potential.</title>
        <authorList>
            <person name="Chen B."/>
            <person name="Zhang M."/>
            <person name="Lin D."/>
            <person name="Ye J."/>
            <person name="Tang K."/>
        </authorList>
    </citation>
    <scope>NUCLEOTIDE SEQUENCE</scope>
    <source>
        <strain evidence="2">TK19036</strain>
    </source>
</reference>
<dbReference type="InterPro" id="IPR018490">
    <property type="entry name" value="cNMP-bd_dom_sf"/>
</dbReference>
<protein>
    <submittedName>
        <fullName evidence="2">Crp/Fnr family transcriptional regulator</fullName>
    </submittedName>
</protein>
<proteinExistence type="predicted"/>
<feature type="domain" description="Cyclic nucleotide-binding" evidence="1">
    <location>
        <begin position="44"/>
        <end position="129"/>
    </location>
</feature>
<dbReference type="EMBL" id="CP120682">
    <property type="protein sequence ID" value="WKN34260.1"/>
    <property type="molecule type" value="Genomic_DNA"/>
</dbReference>
<dbReference type="Pfam" id="PF00027">
    <property type="entry name" value="cNMP_binding"/>
    <property type="match status" value="1"/>
</dbReference>
<evidence type="ECO:0000259" key="1">
    <source>
        <dbReference type="Pfam" id="PF00027"/>
    </source>
</evidence>
<organism evidence="2">
    <name type="scientific">Roseihalotalea indica</name>
    <dbReference type="NCBI Taxonomy" id="2867963"/>
    <lineage>
        <taxon>Bacteria</taxon>
        <taxon>Pseudomonadati</taxon>
        <taxon>Bacteroidota</taxon>
        <taxon>Cytophagia</taxon>
        <taxon>Cytophagales</taxon>
        <taxon>Catalimonadaceae</taxon>
        <taxon>Roseihalotalea</taxon>
    </lineage>
</organism>
<evidence type="ECO:0000313" key="2">
    <source>
        <dbReference type="EMBL" id="WKN34260.1"/>
    </source>
</evidence>
<name>A0AA49GKK6_9BACT</name>
<reference evidence="2" key="1">
    <citation type="journal article" date="2023" name="Comput. Struct. Biotechnol. J.">
        <title>Discovery of a novel marine Bacteroidetes with a rich repertoire of carbohydrate-active enzymes.</title>
        <authorList>
            <person name="Chen B."/>
            <person name="Liu G."/>
            <person name="Chen Q."/>
            <person name="Wang H."/>
            <person name="Liu L."/>
            <person name="Tang K."/>
        </authorList>
    </citation>
    <scope>NUCLEOTIDE SEQUENCE</scope>
    <source>
        <strain evidence="2">TK19036</strain>
    </source>
</reference>
<dbReference type="Gene3D" id="2.60.120.10">
    <property type="entry name" value="Jelly Rolls"/>
    <property type="match status" value="1"/>
</dbReference>
<dbReference type="InterPro" id="IPR014710">
    <property type="entry name" value="RmlC-like_jellyroll"/>
</dbReference>
<dbReference type="SUPFAM" id="SSF51206">
    <property type="entry name" value="cAMP-binding domain-like"/>
    <property type="match status" value="1"/>
</dbReference>
<gene>
    <name evidence="2" type="ORF">K4G66_17930</name>
</gene>